<gene>
    <name evidence="1" type="ORF">ABVK25_006321</name>
</gene>
<name>A0ABR4B7H8_9LECA</name>
<sequence length="113" mass="13219">MYSKNSIDYNKELATMSELSKRGDLFVELFGWFEDTDHILLQWNIVGSAIWNSICAMRSLKLRSRIITAQLLEGLNNEMRTQSRTTKDKKGEAFERFDTTQQLGFIHKILDRN</sequence>
<proteinExistence type="predicted"/>
<evidence type="ECO:0000313" key="1">
    <source>
        <dbReference type="EMBL" id="KAL2053327.1"/>
    </source>
</evidence>
<keyword evidence="2" id="KW-1185">Reference proteome</keyword>
<evidence type="ECO:0000313" key="2">
    <source>
        <dbReference type="Proteomes" id="UP001590951"/>
    </source>
</evidence>
<organism evidence="1 2">
    <name type="scientific">Lepraria finkii</name>
    <dbReference type="NCBI Taxonomy" id="1340010"/>
    <lineage>
        <taxon>Eukaryota</taxon>
        <taxon>Fungi</taxon>
        <taxon>Dikarya</taxon>
        <taxon>Ascomycota</taxon>
        <taxon>Pezizomycotina</taxon>
        <taxon>Lecanoromycetes</taxon>
        <taxon>OSLEUM clade</taxon>
        <taxon>Lecanoromycetidae</taxon>
        <taxon>Lecanorales</taxon>
        <taxon>Lecanorineae</taxon>
        <taxon>Stereocaulaceae</taxon>
        <taxon>Lepraria</taxon>
    </lineage>
</organism>
<comment type="caution">
    <text evidence="1">The sequence shown here is derived from an EMBL/GenBank/DDBJ whole genome shotgun (WGS) entry which is preliminary data.</text>
</comment>
<dbReference type="Proteomes" id="UP001590951">
    <property type="component" value="Unassembled WGS sequence"/>
</dbReference>
<accession>A0ABR4B7H8</accession>
<dbReference type="EMBL" id="JBHFEH010000021">
    <property type="protein sequence ID" value="KAL2053327.1"/>
    <property type="molecule type" value="Genomic_DNA"/>
</dbReference>
<protein>
    <submittedName>
        <fullName evidence="1">Uncharacterized protein</fullName>
    </submittedName>
</protein>
<reference evidence="1 2" key="1">
    <citation type="submission" date="2024-09" db="EMBL/GenBank/DDBJ databases">
        <title>Rethinking Asexuality: The Enigmatic Case of Functional Sexual Genes in Lepraria (Stereocaulaceae).</title>
        <authorList>
            <person name="Doellman M."/>
            <person name="Sun Y."/>
            <person name="Barcenas-Pena A."/>
            <person name="Lumbsch H.T."/>
            <person name="Grewe F."/>
        </authorList>
    </citation>
    <scope>NUCLEOTIDE SEQUENCE [LARGE SCALE GENOMIC DNA]</scope>
    <source>
        <strain evidence="1 2">Grewe 0041</strain>
    </source>
</reference>